<proteinExistence type="predicted"/>
<dbReference type="AlphaFoldDB" id="A0A2B7WMD2"/>
<dbReference type="Proteomes" id="UP000224080">
    <property type="component" value="Unassembled WGS sequence"/>
</dbReference>
<accession>A0A2B7WMD2</accession>
<evidence type="ECO:0000313" key="1">
    <source>
        <dbReference type="EMBL" id="PGG97657.1"/>
    </source>
</evidence>
<sequence length="40" mass="4415">MTAFKPRSIQGRLLGHNIYLQESKLIPSELQPPGKPANPS</sequence>
<name>A0A2B7WMD2_9EURO</name>
<gene>
    <name evidence="1" type="ORF">GX51_07224</name>
</gene>
<dbReference type="EMBL" id="PDNC01000138">
    <property type="protein sequence ID" value="PGG97657.1"/>
    <property type="molecule type" value="Genomic_DNA"/>
</dbReference>
<keyword evidence="2" id="KW-1185">Reference proteome</keyword>
<protein>
    <submittedName>
        <fullName evidence="1">Uncharacterized protein</fullName>
    </submittedName>
</protein>
<reference evidence="1 2" key="1">
    <citation type="submission" date="2017-10" db="EMBL/GenBank/DDBJ databases">
        <title>Comparative genomics in systemic dimorphic fungi from Ajellomycetaceae.</title>
        <authorList>
            <person name="Munoz J.F."/>
            <person name="Mcewen J.G."/>
            <person name="Clay O.K."/>
            <person name="Cuomo C.A."/>
        </authorList>
    </citation>
    <scope>NUCLEOTIDE SEQUENCE [LARGE SCALE GENOMIC DNA]</scope>
    <source>
        <strain evidence="1 2">UAMH130</strain>
    </source>
</reference>
<evidence type="ECO:0000313" key="2">
    <source>
        <dbReference type="Proteomes" id="UP000224080"/>
    </source>
</evidence>
<organism evidence="1 2">
    <name type="scientific">Blastomyces parvus</name>
    <dbReference type="NCBI Taxonomy" id="2060905"/>
    <lineage>
        <taxon>Eukaryota</taxon>
        <taxon>Fungi</taxon>
        <taxon>Dikarya</taxon>
        <taxon>Ascomycota</taxon>
        <taxon>Pezizomycotina</taxon>
        <taxon>Eurotiomycetes</taxon>
        <taxon>Eurotiomycetidae</taxon>
        <taxon>Onygenales</taxon>
        <taxon>Ajellomycetaceae</taxon>
        <taxon>Blastomyces</taxon>
    </lineage>
</organism>
<comment type="caution">
    <text evidence="1">The sequence shown here is derived from an EMBL/GenBank/DDBJ whole genome shotgun (WGS) entry which is preliminary data.</text>
</comment>